<evidence type="ECO:0000313" key="1">
    <source>
        <dbReference type="Proteomes" id="UP000887564"/>
    </source>
</evidence>
<proteinExistence type="predicted"/>
<dbReference type="Proteomes" id="UP000887564">
    <property type="component" value="Unplaced"/>
</dbReference>
<organism evidence="1 2">
    <name type="scientific">Parascaris equorum</name>
    <name type="common">Equine roundworm</name>
    <dbReference type="NCBI Taxonomy" id="6256"/>
    <lineage>
        <taxon>Eukaryota</taxon>
        <taxon>Metazoa</taxon>
        <taxon>Ecdysozoa</taxon>
        <taxon>Nematoda</taxon>
        <taxon>Chromadorea</taxon>
        <taxon>Rhabditida</taxon>
        <taxon>Spirurina</taxon>
        <taxon>Ascaridomorpha</taxon>
        <taxon>Ascaridoidea</taxon>
        <taxon>Ascarididae</taxon>
        <taxon>Parascaris</taxon>
    </lineage>
</organism>
<sequence length="62" mass="7246">MPTNYAIYSGYYKLFNVAMNDSNATLARYNTTISSLLRDPSCYIVDTDYLLERFWLLLHSIL</sequence>
<protein>
    <submittedName>
        <fullName evidence="2">Uncharacterized protein</fullName>
    </submittedName>
</protein>
<reference evidence="2" key="1">
    <citation type="submission" date="2022-11" db="UniProtKB">
        <authorList>
            <consortium name="WormBaseParasite"/>
        </authorList>
    </citation>
    <scope>IDENTIFICATION</scope>
</reference>
<dbReference type="AlphaFoldDB" id="A0A914RPM6"/>
<dbReference type="WBParaSite" id="PEQ_0000844901-mRNA-1">
    <property type="protein sequence ID" value="PEQ_0000844901-mRNA-1"/>
    <property type="gene ID" value="PEQ_0000844901"/>
</dbReference>
<evidence type="ECO:0000313" key="2">
    <source>
        <dbReference type="WBParaSite" id="PEQ_0000844901-mRNA-1"/>
    </source>
</evidence>
<keyword evidence="1" id="KW-1185">Reference proteome</keyword>
<name>A0A914RPM6_PAREQ</name>
<accession>A0A914RPM6</accession>